<feature type="transmembrane region" description="Helical" evidence="5">
    <location>
        <begin position="32"/>
        <end position="49"/>
    </location>
</feature>
<feature type="transmembrane region" description="Helical" evidence="5">
    <location>
        <begin position="9"/>
        <end position="26"/>
    </location>
</feature>
<keyword evidence="4 5" id="KW-0472">Membrane</keyword>
<gene>
    <name evidence="7" type="ORF">AAA083_00230</name>
</gene>
<keyword evidence="2 5" id="KW-0812">Transmembrane</keyword>
<evidence type="ECO:0000256" key="3">
    <source>
        <dbReference type="ARBA" id="ARBA00022989"/>
    </source>
</evidence>
<feature type="transmembrane region" description="Helical" evidence="5">
    <location>
        <begin position="61"/>
        <end position="78"/>
    </location>
</feature>
<organism evidence="7 8">
    <name type="scientific">Raoultibacter massiliensis</name>
    <dbReference type="NCBI Taxonomy" id="1852371"/>
    <lineage>
        <taxon>Bacteria</taxon>
        <taxon>Bacillati</taxon>
        <taxon>Actinomycetota</taxon>
        <taxon>Coriobacteriia</taxon>
        <taxon>Eggerthellales</taxon>
        <taxon>Eggerthellaceae</taxon>
        <taxon>Raoultibacter</taxon>
    </lineage>
</organism>
<evidence type="ECO:0000256" key="5">
    <source>
        <dbReference type="SAM" id="Phobius"/>
    </source>
</evidence>
<keyword evidence="3 5" id="KW-1133">Transmembrane helix</keyword>
<accession>A0ABV1J8I4</accession>
<evidence type="ECO:0000256" key="2">
    <source>
        <dbReference type="ARBA" id="ARBA00022692"/>
    </source>
</evidence>
<sequence length="330" mass="35800">MDKISLRSAIGKAALLVGIIICMTVFQDRFGSENMLVGITLITALLMFLKTDIGVKTSQAPLLIVGLFVAIVCAALLANLNPLVLLAFNLAFVFAIMYLTTARIEDRSYLPFMLCYLFIQGIPVSENAFSARLASVVICGIIIAGVYWAVHAKKPSPDASVGSIIRAIDVHSPRFSFALRMAVGVSVAMLAGELLQTDKAMWIGLTVFSLTQPERKAVMERFGKRMLGTAIGAIVFVVVFIYLVPAEYQPIAILLFGYIYMFAKDYEMQIMFITVNALATAALLFDPKTAIVGRIALIVIGFAIAFAVNGIPWSKLTSALSQASSHQGQR</sequence>
<feature type="transmembrane region" description="Helical" evidence="5">
    <location>
        <begin position="292"/>
        <end position="311"/>
    </location>
</feature>
<evidence type="ECO:0000256" key="1">
    <source>
        <dbReference type="ARBA" id="ARBA00004141"/>
    </source>
</evidence>
<dbReference type="RefSeq" id="WP_180963630.1">
    <property type="nucleotide sequence ID" value="NZ_JBBNOP010000001.1"/>
</dbReference>
<reference evidence="7 8" key="1">
    <citation type="submission" date="2024-04" db="EMBL/GenBank/DDBJ databases">
        <title>Human intestinal bacterial collection.</title>
        <authorList>
            <person name="Pauvert C."/>
            <person name="Hitch T.C.A."/>
            <person name="Clavel T."/>
        </authorList>
    </citation>
    <scope>NUCLEOTIDE SEQUENCE [LARGE SCALE GENOMIC DNA]</scope>
    <source>
        <strain evidence="7 8">CLA-KB-H42</strain>
    </source>
</reference>
<evidence type="ECO:0000313" key="8">
    <source>
        <dbReference type="Proteomes" id="UP001487305"/>
    </source>
</evidence>
<comment type="caution">
    <text evidence="7">The sequence shown here is derived from an EMBL/GenBank/DDBJ whole genome shotgun (WGS) entry which is preliminary data.</text>
</comment>
<proteinExistence type="predicted"/>
<comment type="subcellular location">
    <subcellularLocation>
        <location evidence="1">Membrane</location>
        <topology evidence="1">Multi-pass membrane protein</topology>
    </subcellularLocation>
</comment>
<protein>
    <submittedName>
        <fullName evidence="7">FUSC family protein</fullName>
    </submittedName>
</protein>
<feature type="domain" description="Integral membrane bound transporter" evidence="6">
    <location>
        <begin position="187"/>
        <end position="308"/>
    </location>
</feature>
<keyword evidence="8" id="KW-1185">Reference proteome</keyword>
<feature type="transmembrane region" description="Helical" evidence="5">
    <location>
        <begin position="131"/>
        <end position="150"/>
    </location>
</feature>
<feature type="transmembrane region" description="Helical" evidence="5">
    <location>
        <begin position="84"/>
        <end position="101"/>
    </location>
</feature>
<dbReference type="Proteomes" id="UP001487305">
    <property type="component" value="Unassembled WGS sequence"/>
</dbReference>
<dbReference type="EMBL" id="JBBNOP010000001">
    <property type="protein sequence ID" value="MEQ3361395.1"/>
    <property type="molecule type" value="Genomic_DNA"/>
</dbReference>
<evidence type="ECO:0000259" key="6">
    <source>
        <dbReference type="Pfam" id="PF13515"/>
    </source>
</evidence>
<name>A0ABV1J8I4_9ACTN</name>
<dbReference type="InterPro" id="IPR049453">
    <property type="entry name" value="Memb_transporter_dom"/>
</dbReference>
<feature type="transmembrane region" description="Helical" evidence="5">
    <location>
        <begin position="226"/>
        <end position="246"/>
    </location>
</feature>
<feature type="transmembrane region" description="Helical" evidence="5">
    <location>
        <begin position="266"/>
        <end position="285"/>
    </location>
</feature>
<evidence type="ECO:0000256" key="4">
    <source>
        <dbReference type="ARBA" id="ARBA00023136"/>
    </source>
</evidence>
<dbReference type="Pfam" id="PF13515">
    <property type="entry name" value="FUSC_2"/>
    <property type="match status" value="1"/>
</dbReference>
<evidence type="ECO:0000313" key="7">
    <source>
        <dbReference type="EMBL" id="MEQ3361395.1"/>
    </source>
</evidence>